<dbReference type="GO" id="GO:0005634">
    <property type="term" value="C:nucleus"/>
    <property type="evidence" value="ECO:0007669"/>
    <property type="project" value="UniProtKB-SubCell"/>
</dbReference>
<dbReference type="GO" id="GO:0000981">
    <property type="term" value="F:DNA-binding transcription factor activity, RNA polymerase II-specific"/>
    <property type="evidence" value="ECO:0007669"/>
    <property type="project" value="InterPro"/>
</dbReference>
<dbReference type="InterPro" id="IPR001138">
    <property type="entry name" value="Zn2Cys6_DnaBD"/>
</dbReference>
<accession>A0AAJ0DPQ5</accession>
<keyword evidence="2" id="KW-0805">Transcription regulation</keyword>
<dbReference type="GO" id="GO:0000976">
    <property type="term" value="F:transcription cis-regulatory region binding"/>
    <property type="evidence" value="ECO:0007669"/>
    <property type="project" value="TreeGrafter"/>
</dbReference>
<organism evidence="8 9">
    <name type="scientific">Extremus antarcticus</name>
    <dbReference type="NCBI Taxonomy" id="702011"/>
    <lineage>
        <taxon>Eukaryota</taxon>
        <taxon>Fungi</taxon>
        <taxon>Dikarya</taxon>
        <taxon>Ascomycota</taxon>
        <taxon>Pezizomycotina</taxon>
        <taxon>Dothideomycetes</taxon>
        <taxon>Dothideomycetidae</taxon>
        <taxon>Mycosphaerellales</taxon>
        <taxon>Extremaceae</taxon>
        <taxon>Extremus</taxon>
    </lineage>
</organism>
<dbReference type="GO" id="GO:0008270">
    <property type="term" value="F:zinc ion binding"/>
    <property type="evidence" value="ECO:0007669"/>
    <property type="project" value="InterPro"/>
</dbReference>
<keyword evidence="3" id="KW-0238">DNA-binding</keyword>
<evidence type="ECO:0000256" key="4">
    <source>
        <dbReference type="ARBA" id="ARBA00023163"/>
    </source>
</evidence>
<evidence type="ECO:0000256" key="3">
    <source>
        <dbReference type="ARBA" id="ARBA00023125"/>
    </source>
</evidence>
<dbReference type="CDD" id="cd12148">
    <property type="entry name" value="fungal_TF_MHR"/>
    <property type="match status" value="1"/>
</dbReference>
<keyword evidence="4" id="KW-0804">Transcription</keyword>
<evidence type="ECO:0000256" key="1">
    <source>
        <dbReference type="ARBA" id="ARBA00004123"/>
    </source>
</evidence>
<comment type="subcellular location">
    <subcellularLocation>
        <location evidence="1">Nucleus</location>
    </subcellularLocation>
</comment>
<gene>
    <name evidence="8" type="ORF">LTR09_004526</name>
</gene>
<evidence type="ECO:0000313" key="8">
    <source>
        <dbReference type="EMBL" id="KAK3054258.1"/>
    </source>
</evidence>
<feature type="compositionally biased region" description="Polar residues" evidence="6">
    <location>
        <begin position="56"/>
        <end position="66"/>
    </location>
</feature>
<evidence type="ECO:0000256" key="6">
    <source>
        <dbReference type="SAM" id="MobiDB-lite"/>
    </source>
</evidence>
<proteinExistence type="predicted"/>
<evidence type="ECO:0000313" key="9">
    <source>
        <dbReference type="Proteomes" id="UP001271007"/>
    </source>
</evidence>
<comment type="caution">
    <text evidence="8">The sequence shown here is derived from an EMBL/GenBank/DDBJ whole genome shotgun (WGS) entry which is preliminary data.</text>
</comment>
<dbReference type="AlphaFoldDB" id="A0AAJ0DPQ5"/>
<reference evidence="8" key="1">
    <citation type="submission" date="2023-04" db="EMBL/GenBank/DDBJ databases">
        <title>Black Yeasts Isolated from many extreme environments.</title>
        <authorList>
            <person name="Coleine C."/>
            <person name="Stajich J.E."/>
            <person name="Selbmann L."/>
        </authorList>
    </citation>
    <scope>NUCLEOTIDE SEQUENCE</scope>
    <source>
        <strain evidence="8">CCFEE 5312</strain>
    </source>
</reference>
<dbReference type="PROSITE" id="PS00463">
    <property type="entry name" value="ZN2_CY6_FUNGAL_1"/>
    <property type="match status" value="1"/>
</dbReference>
<dbReference type="PANTHER" id="PTHR31845:SF32">
    <property type="entry name" value="MISCELLANEOUS ZN(II)2CYS6 TRANSCRIPTION FACTOR (EUROFUNG)-RELATED"/>
    <property type="match status" value="1"/>
</dbReference>
<dbReference type="InterPro" id="IPR051089">
    <property type="entry name" value="prtT"/>
</dbReference>
<feature type="region of interest" description="Disordered" evidence="6">
    <location>
        <begin position="48"/>
        <end position="70"/>
    </location>
</feature>
<keyword evidence="5" id="KW-0539">Nucleus</keyword>
<dbReference type="PANTHER" id="PTHR31845">
    <property type="entry name" value="FINGER DOMAIN PROTEIN, PUTATIVE-RELATED"/>
    <property type="match status" value="1"/>
</dbReference>
<dbReference type="Proteomes" id="UP001271007">
    <property type="component" value="Unassembled WGS sequence"/>
</dbReference>
<protein>
    <recommendedName>
        <fullName evidence="7">Zn(2)-C6 fungal-type domain-containing protein</fullName>
    </recommendedName>
</protein>
<evidence type="ECO:0000259" key="7">
    <source>
        <dbReference type="PROSITE" id="PS00463"/>
    </source>
</evidence>
<evidence type="ECO:0000256" key="5">
    <source>
        <dbReference type="ARBA" id="ARBA00023242"/>
    </source>
</evidence>
<name>A0AAJ0DPQ5_9PEZI</name>
<feature type="domain" description="Zn(2)-C6 fungal-type" evidence="7">
    <location>
        <begin position="14"/>
        <end position="44"/>
    </location>
</feature>
<sequence length="610" mass="68081">MDSATATPAPYGRSCDVCTKAKCKCILREGLDRCERCHRLNKDCRQPASKRRRIGTQKSSATTQEQPVDARTARLEEKLDQVLASLKPRQDPITPSSNSDGSTLGYNAATECANKHVSGARLLWNAAKPDFPQEIGPPAFALARAARVWQLAHVSVSEAEDSVADFREHYAQWFPAIYIPPNMSAEQLRHDRPFLWLNIVLAASHSTAKHQHLGDIVRGELAQAMVIDSEKSLDLLLGLLVFMGWYHRNCQCPDGSVKLSLSLLSQMAISLVFDLQLNRRELKLPMPHQVLGVTTQKYGIIYPRDREAKRAAISVFLITSMLSLYLQRTDPLRWTPYFADILKELRIKPEWSGDLILSHQVEMQLVVERAKSVNLYDVGLSTSETPKLPASAFLQLFQAQLDEVKNSFSGDKQANVIVRLHWLHNTTNIHDLAPVVAREDDNSSSIARTKRRWSALAAATQWLDAFFTIPPTQEYAGFAFSMTTHIIHCLGALIDLATLEEPGWDKELVRAEVDVLALLDRIHDNFAHAAPYLSTGTSENTFALFCKFFAAARVSLVKKLGGGGSGEPPPNEDDMTTDNNGLLGPGLFDLDFFDNEVFWSSGLWTQQNPF</sequence>
<dbReference type="EMBL" id="JAWDJX010000012">
    <property type="protein sequence ID" value="KAK3054258.1"/>
    <property type="molecule type" value="Genomic_DNA"/>
</dbReference>
<evidence type="ECO:0000256" key="2">
    <source>
        <dbReference type="ARBA" id="ARBA00023015"/>
    </source>
</evidence>
<keyword evidence="9" id="KW-1185">Reference proteome</keyword>